<evidence type="ECO:0000313" key="3">
    <source>
        <dbReference type="Proteomes" id="UP000824070"/>
    </source>
</evidence>
<comment type="caution">
    <text evidence="2">The sequence shown here is derived from an EMBL/GenBank/DDBJ whole genome shotgun (WGS) entry which is preliminary data.</text>
</comment>
<dbReference type="AlphaFoldDB" id="A0A9D1S2U0"/>
<dbReference type="PROSITE" id="PS51257">
    <property type="entry name" value="PROKAR_LIPOPROTEIN"/>
    <property type="match status" value="1"/>
</dbReference>
<keyword evidence="1" id="KW-0812">Transmembrane</keyword>
<proteinExistence type="predicted"/>
<dbReference type="Proteomes" id="UP000824070">
    <property type="component" value="Unassembled WGS sequence"/>
</dbReference>
<feature type="transmembrane region" description="Helical" evidence="1">
    <location>
        <begin position="20"/>
        <end position="40"/>
    </location>
</feature>
<dbReference type="EMBL" id="DVMV01000018">
    <property type="protein sequence ID" value="HIU45215.1"/>
    <property type="molecule type" value="Genomic_DNA"/>
</dbReference>
<keyword evidence="1" id="KW-1133">Transmembrane helix</keyword>
<sequence>MEEQKQVNEADTKAVSRKRIFWLIFAACLVVACFLVWEIVDLCLGIY</sequence>
<reference evidence="2" key="1">
    <citation type="submission" date="2020-10" db="EMBL/GenBank/DDBJ databases">
        <authorList>
            <person name="Gilroy R."/>
        </authorList>
    </citation>
    <scope>NUCLEOTIDE SEQUENCE</scope>
    <source>
        <strain evidence="2">ChiGjej1B1-22543</strain>
    </source>
</reference>
<name>A0A9D1S2U0_9FIRM</name>
<gene>
    <name evidence="2" type="ORF">IAC52_02830</name>
</gene>
<organism evidence="2 3">
    <name type="scientific">Candidatus Alloenteromonas pullicola</name>
    <dbReference type="NCBI Taxonomy" id="2840784"/>
    <lineage>
        <taxon>Bacteria</taxon>
        <taxon>Bacillati</taxon>
        <taxon>Bacillota</taxon>
        <taxon>Bacillota incertae sedis</taxon>
        <taxon>Candidatus Alloenteromonas</taxon>
    </lineage>
</organism>
<protein>
    <submittedName>
        <fullName evidence="2">Uncharacterized protein</fullName>
    </submittedName>
</protein>
<evidence type="ECO:0000256" key="1">
    <source>
        <dbReference type="SAM" id="Phobius"/>
    </source>
</evidence>
<keyword evidence="1" id="KW-0472">Membrane</keyword>
<accession>A0A9D1S2U0</accession>
<reference evidence="2" key="2">
    <citation type="journal article" date="2021" name="PeerJ">
        <title>Extensive microbial diversity within the chicken gut microbiome revealed by metagenomics and culture.</title>
        <authorList>
            <person name="Gilroy R."/>
            <person name="Ravi A."/>
            <person name="Getino M."/>
            <person name="Pursley I."/>
            <person name="Horton D.L."/>
            <person name="Alikhan N.F."/>
            <person name="Baker D."/>
            <person name="Gharbi K."/>
            <person name="Hall N."/>
            <person name="Watson M."/>
            <person name="Adriaenssens E.M."/>
            <person name="Foster-Nyarko E."/>
            <person name="Jarju S."/>
            <person name="Secka A."/>
            <person name="Antonio M."/>
            <person name="Oren A."/>
            <person name="Chaudhuri R.R."/>
            <person name="La Ragione R."/>
            <person name="Hildebrand F."/>
            <person name="Pallen M.J."/>
        </authorList>
    </citation>
    <scope>NUCLEOTIDE SEQUENCE</scope>
    <source>
        <strain evidence="2">ChiGjej1B1-22543</strain>
    </source>
</reference>
<evidence type="ECO:0000313" key="2">
    <source>
        <dbReference type="EMBL" id="HIU45215.1"/>
    </source>
</evidence>